<dbReference type="PROSITE" id="PS50893">
    <property type="entry name" value="ABC_TRANSPORTER_2"/>
    <property type="match status" value="1"/>
</dbReference>
<dbReference type="InterPro" id="IPR003593">
    <property type="entry name" value="AAA+_ATPase"/>
</dbReference>
<feature type="transmembrane region" description="Helical" evidence="10">
    <location>
        <begin position="252"/>
        <end position="278"/>
    </location>
</feature>
<proteinExistence type="inferred from homology"/>
<comment type="subcellular location">
    <subcellularLocation>
        <location evidence="1">Cell membrane</location>
        <topology evidence="1">Multi-pass membrane protein</topology>
    </subcellularLocation>
</comment>
<dbReference type="SMART" id="SM00382">
    <property type="entry name" value="AAA"/>
    <property type="match status" value="1"/>
</dbReference>
<dbReference type="OrthoDB" id="383768at2"/>
<evidence type="ECO:0000256" key="8">
    <source>
        <dbReference type="ARBA" id="ARBA00022989"/>
    </source>
</evidence>
<dbReference type="SUPFAM" id="SSF90123">
    <property type="entry name" value="ABC transporter transmembrane region"/>
    <property type="match status" value="1"/>
</dbReference>
<dbReference type="InterPro" id="IPR039421">
    <property type="entry name" value="Type_1_exporter"/>
</dbReference>
<dbReference type="InterPro" id="IPR017871">
    <property type="entry name" value="ABC_transporter-like_CS"/>
</dbReference>
<dbReference type="GO" id="GO:0016887">
    <property type="term" value="F:ATP hydrolysis activity"/>
    <property type="evidence" value="ECO:0007669"/>
    <property type="project" value="InterPro"/>
</dbReference>
<evidence type="ECO:0000256" key="10">
    <source>
        <dbReference type="SAM" id="Phobius"/>
    </source>
</evidence>
<dbReference type="GO" id="GO:0015421">
    <property type="term" value="F:ABC-type oligopeptide transporter activity"/>
    <property type="evidence" value="ECO:0007669"/>
    <property type="project" value="TreeGrafter"/>
</dbReference>
<organism evidence="13 14">
    <name type="scientific">Mycoplasmopsis phocirhinis</name>
    <dbReference type="NCBI Taxonomy" id="142650"/>
    <lineage>
        <taxon>Bacteria</taxon>
        <taxon>Bacillati</taxon>
        <taxon>Mycoplasmatota</taxon>
        <taxon>Mycoplasmoidales</taxon>
        <taxon>Metamycoplasmataceae</taxon>
        <taxon>Mycoplasmopsis</taxon>
    </lineage>
</organism>
<dbReference type="PANTHER" id="PTHR43394">
    <property type="entry name" value="ATP-DEPENDENT PERMEASE MDL1, MITOCHONDRIAL"/>
    <property type="match status" value="1"/>
</dbReference>
<feature type="domain" description="ABC transmembrane type-1" evidence="12">
    <location>
        <begin position="17"/>
        <end position="316"/>
    </location>
</feature>
<name>A0A4P6MT09_9BACT</name>
<dbReference type="PANTHER" id="PTHR43394:SF1">
    <property type="entry name" value="ATP-BINDING CASSETTE SUB-FAMILY B MEMBER 10, MITOCHONDRIAL"/>
    <property type="match status" value="1"/>
</dbReference>
<evidence type="ECO:0000256" key="5">
    <source>
        <dbReference type="ARBA" id="ARBA00022692"/>
    </source>
</evidence>
<keyword evidence="5 10" id="KW-0812">Transmembrane</keyword>
<dbReference type="Gene3D" id="3.40.50.300">
    <property type="entry name" value="P-loop containing nucleotide triphosphate hydrolases"/>
    <property type="match status" value="1"/>
</dbReference>
<dbReference type="PROSITE" id="PS00211">
    <property type="entry name" value="ABC_TRANSPORTER_1"/>
    <property type="match status" value="1"/>
</dbReference>
<feature type="transmembrane region" description="Helical" evidence="10">
    <location>
        <begin position="12"/>
        <end position="37"/>
    </location>
</feature>
<evidence type="ECO:0000313" key="14">
    <source>
        <dbReference type="Proteomes" id="UP000289326"/>
    </source>
</evidence>
<evidence type="ECO:0000256" key="1">
    <source>
        <dbReference type="ARBA" id="ARBA00004651"/>
    </source>
</evidence>
<sequence>MLNLMKLLPRRIKWFFVLGAILVFLGVLISLTIPNFISQFIKLLFSNNPIVDRVEVLRNWYIFQNTDKIEVQNKLIIIIAIQTILLSIFTFTSTYVFVYAAEQSSLFYRKELFKKLNSLSLKNISDLKPESIMTRISNDVAIFWDFLVGGLRMMVKGFIMIVGGVGIAFSVNWKMALIILPVIPLMVLIMFIIAKFTSPLIKKTQHQVENVTKEIDENIKGIRTVKTYNLEQERLNKFKNSNNIWFKLNTKVATIISSLHPIFFTLNNFIVIGIYMFVRNQYINNVATDNTVVQMNIFIEYLWIIAFGILLITMFLRFAFRAKISAVRIREVLIAKEDKLIIENGIRIDKNKEQNLDISIKNLNFKYYKNNPNYSLSNINLDIPYKSSLGIIGLFASGKSTLVTLLLNNYLYDEGSIKIGQHEVNQINTNDLLNTVGIVYQDSMLFSGTIRSNMLWAKPNASDEEINNALKNACAYDFVYKFNDNLDHEITQGATNLSGGQKQRISIARSLLRKPKILILDDSTSALDNITTRKVIENITKNYECSTILISQKIGALKNCDNIIVMESGKIIAQGKHEELINHSPFYAQIHKSQLEI</sequence>
<evidence type="ECO:0000256" key="9">
    <source>
        <dbReference type="ARBA" id="ARBA00023136"/>
    </source>
</evidence>
<dbReference type="Gene3D" id="1.20.1560.10">
    <property type="entry name" value="ABC transporter type 1, transmembrane domain"/>
    <property type="match status" value="1"/>
</dbReference>
<keyword evidence="4" id="KW-1003">Cell membrane</keyword>
<dbReference type="InterPro" id="IPR036640">
    <property type="entry name" value="ABC1_TM_sf"/>
</dbReference>
<dbReference type="InterPro" id="IPR011527">
    <property type="entry name" value="ABC1_TM_dom"/>
</dbReference>
<dbReference type="SUPFAM" id="SSF52540">
    <property type="entry name" value="P-loop containing nucleoside triphosphate hydrolases"/>
    <property type="match status" value="1"/>
</dbReference>
<dbReference type="KEGG" id="mphi:EG856_00630"/>
<keyword evidence="14" id="KW-1185">Reference proteome</keyword>
<evidence type="ECO:0000313" key="13">
    <source>
        <dbReference type="EMBL" id="QBF34437.1"/>
    </source>
</evidence>
<keyword evidence="8 10" id="KW-1133">Transmembrane helix</keyword>
<comment type="similarity">
    <text evidence="2">Belongs to the ABC transporter superfamily.</text>
</comment>
<reference evidence="13 14" key="1">
    <citation type="submission" date="2019-01" db="EMBL/GenBank/DDBJ databases">
        <title>Complete sequence and annotation of the Mycoplasma phocirhinis strain 852T genome.</title>
        <authorList>
            <person name="Frasca S.Jr."/>
            <person name="Kutish G.F."/>
            <person name="Castellanos Gell J."/>
            <person name="Michaels D.L."/>
            <person name="Brown D.R."/>
        </authorList>
    </citation>
    <scope>NUCLEOTIDE SEQUENCE [LARGE SCALE GENOMIC DNA]</scope>
    <source>
        <strain evidence="13 14">852</strain>
    </source>
</reference>
<dbReference type="InterPro" id="IPR027417">
    <property type="entry name" value="P-loop_NTPase"/>
</dbReference>
<gene>
    <name evidence="13" type="ORF">EG856_00630</name>
</gene>
<evidence type="ECO:0000256" key="6">
    <source>
        <dbReference type="ARBA" id="ARBA00022741"/>
    </source>
</evidence>
<dbReference type="RefSeq" id="WP_130429215.1">
    <property type="nucleotide sequence ID" value="NZ_CP034841.1"/>
</dbReference>
<dbReference type="InterPro" id="IPR003439">
    <property type="entry name" value="ABC_transporter-like_ATP-bd"/>
</dbReference>
<dbReference type="EMBL" id="CP034841">
    <property type="protein sequence ID" value="QBF34437.1"/>
    <property type="molecule type" value="Genomic_DNA"/>
</dbReference>
<evidence type="ECO:0000259" key="12">
    <source>
        <dbReference type="PROSITE" id="PS50929"/>
    </source>
</evidence>
<dbReference type="PROSITE" id="PS50929">
    <property type="entry name" value="ABC_TM1F"/>
    <property type="match status" value="1"/>
</dbReference>
<keyword evidence="6" id="KW-0547">Nucleotide-binding</keyword>
<accession>A0A4P6MT09</accession>
<feature type="transmembrane region" description="Helical" evidence="10">
    <location>
        <begin position="142"/>
        <end position="169"/>
    </location>
</feature>
<evidence type="ECO:0000256" key="7">
    <source>
        <dbReference type="ARBA" id="ARBA00022840"/>
    </source>
</evidence>
<evidence type="ECO:0000256" key="3">
    <source>
        <dbReference type="ARBA" id="ARBA00022448"/>
    </source>
</evidence>
<dbReference type="FunFam" id="3.40.50.300:FF:000854">
    <property type="entry name" value="Multidrug ABC transporter ATP-binding protein"/>
    <property type="match status" value="1"/>
</dbReference>
<dbReference type="Pfam" id="PF00005">
    <property type="entry name" value="ABC_tran"/>
    <property type="match status" value="1"/>
</dbReference>
<feature type="transmembrane region" description="Helical" evidence="10">
    <location>
        <begin position="298"/>
        <end position="320"/>
    </location>
</feature>
<dbReference type="Pfam" id="PF00664">
    <property type="entry name" value="ABC_membrane"/>
    <property type="match status" value="1"/>
</dbReference>
<dbReference type="Proteomes" id="UP000289326">
    <property type="component" value="Chromosome"/>
</dbReference>
<feature type="domain" description="ABC transporter" evidence="11">
    <location>
        <begin position="358"/>
        <end position="593"/>
    </location>
</feature>
<feature type="transmembrane region" description="Helical" evidence="10">
    <location>
        <begin position="75"/>
        <end position="100"/>
    </location>
</feature>
<dbReference type="AlphaFoldDB" id="A0A4P6MT09"/>
<evidence type="ECO:0000256" key="2">
    <source>
        <dbReference type="ARBA" id="ARBA00005417"/>
    </source>
</evidence>
<keyword evidence="7 13" id="KW-0067">ATP-binding</keyword>
<dbReference type="GO" id="GO:0005886">
    <property type="term" value="C:plasma membrane"/>
    <property type="evidence" value="ECO:0007669"/>
    <property type="project" value="UniProtKB-SubCell"/>
</dbReference>
<keyword evidence="9 10" id="KW-0472">Membrane</keyword>
<feature type="transmembrane region" description="Helical" evidence="10">
    <location>
        <begin position="175"/>
        <end position="194"/>
    </location>
</feature>
<evidence type="ECO:0000256" key="4">
    <source>
        <dbReference type="ARBA" id="ARBA00022475"/>
    </source>
</evidence>
<dbReference type="GO" id="GO:0005524">
    <property type="term" value="F:ATP binding"/>
    <property type="evidence" value="ECO:0007669"/>
    <property type="project" value="UniProtKB-KW"/>
</dbReference>
<keyword evidence="3" id="KW-0813">Transport</keyword>
<protein>
    <submittedName>
        <fullName evidence="13">ABC transporter ATP-binding protein</fullName>
    </submittedName>
</protein>
<evidence type="ECO:0000259" key="11">
    <source>
        <dbReference type="PROSITE" id="PS50893"/>
    </source>
</evidence>